<organism evidence="2 3">
    <name type="scientific">Flavobacterium cyanobacteriorum</name>
    <dbReference type="NCBI Taxonomy" id="2022802"/>
    <lineage>
        <taxon>Bacteria</taxon>
        <taxon>Pseudomonadati</taxon>
        <taxon>Bacteroidota</taxon>
        <taxon>Flavobacteriia</taxon>
        <taxon>Flavobacteriales</taxon>
        <taxon>Flavobacteriaceae</taxon>
        <taxon>Flavobacterium</taxon>
    </lineage>
</organism>
<dbReference type="InterPro" id="IPR011008">
    <property type="entry name" value="Dimeric_a/b-barrel"/>
</dbReference>
<name>A0A255ZVJ3_9FLAO</name>
<dbReference type="RefSeq" id="WP_094412219.1">
    <property type="nucleotide sequence ID" value="NZ_NOXV01000153.1"/>
</dbReference>
<accession>A0A255ZVJ3</accession>
<feature type="chain" id="PRO_5013169118" evidence="1">
    <location>
        <begin position="23"/>
        <end position="217"/>
    </location>
</feature>
<keyword evidence="1" id="KW-0732">Signal</keyword>
<dbReference type="OrthoDB" id="2065010at2"/>
<evidence type="ECO:0000256" key="1">
    <source>
        <dbReference type="SAM" id="SignalP"/>
    </source>
</evidence>
<dbReference type="Proteomes" id="UP000216605">
    <property type="component" value="Unassembled WGS sequence"/>
</dbReference>
<dbReference type="AlphaFoldDB" id="A0A255ZVJ3"/>
<comment type="caution">
    <text evidence="2">The sequence shown here is derived from an EMBL/GenBank/DDBJ whole genome shotgun (WGS) entry which is preliminary data.</text>
</comment>
<evidence type="ECO:0000313" key="2">
    <source>
        <dbReference type="EMBL" id="OYQ44780.1"/>
    </source>
</evidence>
<dbReference type="Gene3D" id="3.30.70.100">
    <property type="match status" value="1"/>
</dbReference>
<sequence>MTTLKNWIMLSLFSVNVSTCGAEDFDYTSNFQSFDTSDTSTLTTLTITKVKKPWYAWRGLVVGKMKKSFPEYSAAKGLTNKYYTFTIDHHYFGGIYFWKSEQDSKNWFNQVWFDRTEKKYGIQGIVLSFQIQSINTISLPQKNEGNYCAVLSYSKFSSNDFNENTKGLFQIIELRDSNQKAYYLTLWENIKIASSFFNSKAFDNEYYEVPLILNNGK</sequence>
<reference evidence="2 3" key="1">
    <citation type="submission" date="2017-07" db="EMBL/GenBank/DDBJ databases">
        <title>Flavobacterium cyanobacteriorum sp. nov., isolated from cyanobacterial aggregates in a eutrophic lake.</title>
        <authorList>
            <person name="Cai H."/>
        </authorList>
    </citation>
    <scope>NUCLEOTIDE SEQUENCE [LARGE SCALE GENOMIC DNA]</scope>
    <source>
        <strain evidence="2 3">TH021</strain>
    </source>
</reference>
<dbReference type="EMBL" id="NOXV01000153">
    <property type="protein sequence ID" value="OYQ44780.1"/>
    <property type="molecule type" value="Genomic_DNA"/>
</dbReference>
<protein>
    <submittedName>
        <fullName evidence="2">Uncharacterized protein</fullName>
    </submittedName>
</protein>
<dbReference type="SUPFAM" id="SSF54909">
    <property type="entry name" value="Dimeric alpha+beta barrel"/>
    <property type="match status" value="1"/>
</dbReference>
<gene>
    <name evidence="2" type="ORF">CHU92_02360</name>
</gene>
<keyword evidence="3" id="KW-1185">Reference proteome</keyword>
<feature type="signal peptide" evidence="1">
    <location>
        <begin position="1"/>
        <end position="22"/>
    </location>
</feature>
<proteinExistence type="predicted"/>
<evidence type="ECO:0000313" key="3">
    <source>
        <dbReference type="Proteomes" id="UP000216605"/>
    </source>
</evidence>